<dbReference type="GO" id="GO:0048487">
    <property type="term" value="F:beta-tubulin binding"/>
    <property type="evidence" value="ECO:0007669"/>
    <property type="project" value="TreeGrafter"/>
</dbReference>
<evidence type="ECO:0000313" key="4">
    <source>
        <dbReference type="EMBL" id="ETO15485.1"/>
    </source>
</evidence>
<dbReference type="GO" id="GO:0008017">
    <property type="term" value="F:microtubule binding"/>
    <property type="evidence" value="ECO:0007669"/>
    <property type="project" value="TreeGrafter"/>
</dbReference>
<organism evidence="4 5">
    <name type="scientific">Reticulomyxa filosa</name>
    <dbReference type="NCBI Taxonomy" id="46433"/>
    <lineage>
        <taxon>Eukaryota</taxon>
        <taxon>Sar</taxon>
        <taxon>Rhizaria</taxon>
        <taxon>Retaria</taxon>
        <taxon>Foraminifera</taxon>
        <taxon>Monothalamids</taxon>
        <taxon>Reticulomyxidae</taxon>
        <taxon>Reticulomyxa</taxon>
    </lineage>
</organism>
<dbReference type="Pfam" id="PF15927">
    <property type="entry name" value="Casc1_N"/>
    <property type="match status" value="1"/>
</dbReference>
<feature type="compositionally biased region" description="Basic residues" evidence="2">
    <location>
        <begin position="1"/>
        <end position="13"/>
    </location>
</feature>
<evidence type="ECO:0000313" key="5">
    <source>
        <dbReference type="Proteomes" id="UP000023152"/>
    </source>
</evidence>
<sequence>MSKKPKKGSKGQKKKEAEEKRRQQEELLRLKQEEERKQQEELERQKREQEERERLLREQLKQEEILRLTQEKEEDNTWTQSREEDLKRLIEEEVRTNEWNKHLQCNSKIDIKHEKELNDFMSIWTDNKTIISTALKDLMDRIDPIIEECDEGLALLPDIQDMELESLCSDNLLRGRYFACKYEEIFDIVLTKLHILTSKCLSHEHFSSVHQRNETTGMEESYQCVVKSNVFWCLWSSAMTNVFKNIKIEFNKASIAIELPKQVAMKAQMPLSCHVICTYTFL</sequence>
<comment type="caution">
    <text evidence="4">The sequence shown here is derived from an EMBL/GenBank/DDBJ whole genome shotgun (WGS) entry which is preliminary data.</text>
</comment>
<evidence type="ECO:0000259" key="3">
    <source>
        <dbReference type="Pfam" id="PF15927"/>
    </source>
</evidence>
<feature type="region of interest" description="Disordered" evidence="2">
    <location>
        <begin position="1"/>
        <end position="54"/>
    </location>
</feature>
<proteinExistence type="inferred from homology"/>
<evidence type="ECO:0000256" key="2">
    <source>
        <dbReference type="SAM" id="MobiDB-lite"/>
    </source>
</evidence>
<dbReference type="InterPro" id="IPR023247">
    <property type="entry name" value="IC97/Dnai7-like"/>
</dbReference>
<comment type="similarity">
    <text evidence="1">Belongs to the DNAI7 family.</text>
</comment>
<feature type="compositionally biased region" description="Basic and acidic residues" evidence="2">
    <location>
        <begin position="14"/>
        <end position="54"/>
    </location>
</feature>
<dbReference type="EMBL" id="ASPP01019077">
    <property type="protein sequence ID" value="ETO15485.1"/>
    <property type="molecule type" value="Genomic_DNA"/>
</dbReference>
<gene>
    <name evidence="4" type="ORF">RFI_21879</name>
</gene>
<dbReference type="AlphaFoldDB" id="X6MQW8"/>
<reference evidence="4 5" key="1">
    <citation type="journal article" date="2013" name="Curr. Biol.">
        <title>The Genome of the Foraminiferan Reticulomyxa filosa.</title>
        <authorList>
            <person name="Glockner G."/>
            <person name="Hulsmann N."/>
            <person name="Schleicher M."/>
            <person name="Noegel A.A."/>
            <person name="Eichinger L."/>
            <person name="Gallinger C."/>
            <person name="Pawlowski J."/>
            <person name="Sierra R."/>
            <person name="Euteneuer U."/>
            <person name="Pillet L."/>
            <person name="Moustafa A."/>
            <person name="Platzer M."/>
            <person name="Groth M."/>
            <person name="Szafranski K."/>
            <person name="Schliwa M."/>
        </authorList>
    </citation>
    <scope>NUCLEOTIDE SEQUENCE [LARGE SCALE GENOMIC DNA]</scope>
</reference>
<dbReference type="GO" id="GO:0005930">
    <property type="term" value="C:axoneme"/>
    <property type="evidence" value="ECO:0007669"/>
    <property type="project" value="TreeGrafter"/>
</dbReference>
<name>X6MQW8_RETFI</name>
<dbReference type="PANTHER" id="PTHR20929:SF11">
    <property type="entry name" value="DYNEIN AXONEMAL INTERMEDIATE CHAIN 7"/>
    <property type="match status" value="1"/>
</dbReference>
<accession>X6MQW8</accession>
<protein>
    <recommendedName>
        <fullName evidence="3">IC97/Casc1 N-terminal domain-containing protein</fullName>
    </recommendedName>
</protein>
<dbReference type="InterPro" id="IPR031826">
    <property type="entry name" value="IC97/Casc1_N"/>
</dbReference>
<dbReference type="OMA" id="SANCIHT"/>
<keyword evidence="5" id="KW-1185">Reference proteome</keyword>
<dbReference type="Proteomes" id="UP000023152">
    <property type="component" value="Unassembled WGS sequence"/>
</dbReference>
<feature type="domain" description="IC97/Casc1 N-terminal" evidence="3">
    <location>
        <begin position="29"/>
        <end position="236"/>
    </location>
</feature>
<dbReference type="PANTHER" id="PTHR20929">
    <property type="entry name" value="LUNG ADENOMA SUSCEPTIBILITY 1-RELATED"/>
    <property type="match status" value="1"/>
</dbReference>
<evidence type="ECO:0000256" key="1">
    <source>
        <dbReference type="ARBA" id="ARBA00024332"/>
    </source>
</evidence>